<evidence type="ECO:0000256" key="1">
    <source>
        <dbReference type="SAM" id="MobiDB-lite"/>
    </source>
</evidence>
<reference evidence="3" key="1">
    <citation type="submission" date="2014-09" db="EMBL/GenBank/DDBJ databases">
        <authorList>
            <person name="Martin A.A."/>
        </authorList>
    </citation>
    <scope>NUCLEOTIDE SEQUENCE</scope>
    <source>
        <strain evidence="3">ED321</strain>
    </source>
</reference>
<dbReference type="GO" id="GO:0008168">
    <property type="term" value="F:methyltransferase activity"/>
    <property type="evidence" value="ECO:0007669"/>
    <property type="project" value="UniProtKB-KW"/>
</dbReference>
<evidence type="ECO:0000313" key="4">
    <source>
        <dbReference type="WBParaSite" id="SRAE_X000132400.1"/>
    </source>
</evidence>
<dbReference type="Gene3D" id="3.30.420.10">
    <property type="entry name" value="Ribonuclease H-like superfamily/Ribonuclease H"/>
    <property type="match status" value="1"/>
</dbReference>
<keyword evidence="2" id="KW-0808">Transferase</keyword>
<dbReference type="AlphaFoldDB" id="A0A090KWD3"/>
<reference evidence="4" key="3">
    <citation type="submission" date="2020-12" db="UniProtKB">
        <authorList>
            <consortium name="WormBaseParasite"/>
        </authorList>
    </citation>
    <scope>IDENTIFICATION</scope>
</reference>
<reference evidence="2" key="2">
    <citation type="submission" date="2014-09" db="EMBL/GenBank/DDBJ databases">
        <authorList>
            <person name="Aslett A.Martin."/>
        </authorList>
    </citation>
    <scope>NUCLEOTIDE SEQUENCE</scope>
    <source>
        <strain evidence="2">ED321 Heterogonic</strain>
    </source>
</reference>
<dbReference type="GO" id="GO:0032259">
    <property type="term" value="P:methylation"/>
    <property type="evidence" value="ECO:0007669"/>
    <property type="project" value="UniProtKB-KW"/>
</dbReference>
<sequence length="173" mass="20621">MPFINEIRIIFLYKIKSRTNTLRTARNLNEAFGENLISQRDENFENEEHERPESEVDNEELKRVVESNPRQTVREIAGTLEVLKSSISRHLQQIEKVKKLDQWIPHELTESQKMLRLETFNRKGPIFLHDNARSHVSRITLQKLNELKFETLFHPPYSPDLSPTDFYFFKQLD</sequence>
<protein>
    <submittedName>
        <fullName evidence="2 4">Histone-lysine N-methyltransferase SETMAR</fullName>
    </submittedName>
</protein>
<organism evidence="2">
    <name type="scientific">Strongyloides ratti</name>
    <name type="common">Parasitic roundworm</name>
    <dbReference type="NCBI Taxonomy" id="34506"/>
    <lineage>
        <taxon>Eukaryota</taxon>
        <taxon>Metazoa</taxon>
        <taxon>Ecdysozoa</taxon>
        <taxon>Nematoda</taxon>
        <taxon>Chromadorea</taxon>
        <taxon>Rhabditida</taxon>
        <taxon>Tylenchina</taxon>
        <taxon>Panagrolaimomorpha</taxon>
        <taxon>Strongyloidoidea</taxon>
        <taxon>Strongyloididae</taxon>
        <taxon>Strongyloides</taxon>
    </lineage>
</organism>
<evidence type="ECO:0000313" key="2">
    <source>
        <dbReference type="EMBL" id="CEF59577.1"/>
    </source>
</evidence>
<dbReference type="InterPro" id="IPR036388">
    <property type="entry name" value="WH-like_DNA-bd_sf"/>
</dbReference>
<dbReference type="WBParaSite" id="SRAE_X000132400.1">
    <property type="protein sequence ID" value="SRAE_X000132400.1"/>
    <property type="gene ID" value="WBGene00266891"/>
</dbReference>
<dbReference type="Proteomes" id="UP000035682">
    <property type="component" value="Unplaced"/>
</dbReference>
<evidence type="ECO:0000313" key="3">
    <source>
        <dbReference type="Proteomes" id="UP000035682"/>
    </source>
</evidence>
<dbReference type="RefSeq" id="XP_024498788.1">
    <property type="nucleotide sequence ID" value="XM_024647663.1"/>
</dbReference>
<dbReference type="OrthoDB" id="9970333at2759"/>
<dbReference type="GO" id="GO:0003676">
    <property type="term" value="F:nucleic acid binding"/>
    <property type="evidence" value="ECO:0007669"/>
    <property type="project" value="InterPro"/>
</dbReference>
<dbReference type="PANTHER" id="PTHR46060">
    <property type="entry name" value="MARINER MOS1 TRANSPOSASE-LIKE PROTEIN"/>
    <property type="match status" value="1"/>
</dbReference>
<accession>A0A090KWD3</accession>
<dbReference type="Gene3D" id="1.10.10.1450">
    <property type="match status" value="1"/>
</dbReference>
<dbReference type="PANTHER" id="PTHR46060:SF1">
    <property type="entry name" value="MARINER MOS1 TRANSPOSASE-LIKE PROTEIN"/>
    <property type="match status" value="1"/>
</dbReference>
<dbReference type="Gene3D" id="1.10.10.10">
    <property type="entry name" value="Winged helix-like DNA-binding domain superfamily/Winged helix DNA-binding domain"/>
    <property type="match status" value="1"/>
</dbReference>
<feature type="region of interest" description="Disordered" evidence="1">
    <location>
        <begin position="39"/>
        <end position="59"/>
    </location>
</feature>
<proteinExistence type="predicted"/>
<evidence type="ECO:0000313" key="5">
    <source>
        <dbReference type="WormBase" id="SRAE_X000132400"/>
    </source>
</evidence>
<gene>
    <name evidence="2 4 5" type="ORF">SRAE_X000132400</name>
</gene>
<keyword evidence="2" id="KW-0489">Methyltransferase</keyword>
<dbReference type="InterPro" id="IPR052709">
    <property type="entry name" value="Transposase-MT_Hybrid"/>
</dbReference>
<dbReference type="CTD" id="36384385"/>
<dbReference type="OMA" id="NINEVWD"/>
<dbReference type="InterPro" id="IPR036397">
    <property type="entry name" value="RNaseH_sf"/>
</dbReference>
<dbReference type="EMBL" id="LN609396">
    <property type="protein sequence ID" value="CEF59577.1"/>
    <property type="molecule type" value="Genomic_DNA"/>
</dbReference>
<dbReference type="WormBase" id="SRAE_X000132400">
    <property type="protein sequence ID" value="SRP10932"/>
    <property type="gene ID" value="WBGene00266891"/>
</dbReference>
<keyword evidence="3" id="KW-1185">Reference proteome</keyword>
<name>A0A090KWD3_STRRB</name>
<dbReference type="GeneID" id="36384385"/>